<dbReference type="GeneID" id="66067092"/>
<dbReference type="GO" id="GO:0042134">
    <property type="term" value="F:rRNA primary transcript binding"/>
    <property type="evidence" value="ECO:0007669"/>
    <property type="project" value="InterPro"/>
</dbReference>
<feature type="compositionally biased region" description="Basic and acidic residues" evidence="1">
    <location>
        <begin position="210"/>
        <end position="226"/>
    </location>
</feature>
<dbReference type="Proteomes" id="UP000027002">
    <property type="component" value="Chromosome 5"/>
</dbReference>
<dbReference type="GO" id="GO:0000172">
    <property type="term" value="C:ribonuclease MRP complex"/>
    <property type="evidence" value="ECO:0007669"/>
    <property type="project" value="InterPro"/>
</dbReference>
<evidence type="ECO:0000313" key="3">
    <source>
        <dbReference type="EMBL" id="QUC22074.1"/>
    </source>
</evidence>
<reference evidence="3" key="1">
    <citation type="submission" date="2020-03" db="EMBL/GenBank/DDBJ databases">
        <title>A mixture of massive structural variations and highly conserved coding sequences in Ustilaginoidea virens genome.</title>
        <authorList>
            <person name="Zhang K."/>
            <person name="Zhao Z."/>
            <person name="Zhang Z."/>
            <person name="Li Y."/>
            <person name="Hsiang T."/>
            <person name="Sun W."/>
        </authorList>
    </citation>
    <scope>NUCLEOTIDE SEQUENCE</scope>
    <source>
        <strain evidence="3">UV-8b</strain>
    </source>
</reference>
<dbReference type="EMBL" id="CP072757">
    <property type="protein sequence ID" value="QUC22074.1"/>
    <property type="molecule type" value="Genomic_DNA"/>
</dbReference>
<dbReference type="PANTHER" id="PTHR37792">
    <property type="entry name" value="RIBONUCLEASE MRP PROTEIN SUBUNIT RMP1"/>
    <property type="match status" value="1"/>
</dbReference>
<dbReference type="GO" id="GO:0000294">
    <property type="term" value="P:nuclear-transcribed mRNA catabolic process, RNase MRP-dependent"/>
    <property type="evidence" value="ECO:0007669"/>
    <property type="project" value="TreeGrafter"/>
</dbReference>
<organism evidence="3 4">
    <name type="scientific">Ustilaginoidea virens</name>
    <name type="common">Rice false smut fungus</name>
    <name type="synonym">Villosiclava virens</name>
    <dbReference type="NCBI Taxonomy" id="1159556"/>
    <lineage>
        <taxon>Eukaryota</taxon>
        <taxon>Fungi</taxon>
        <taxon>Dikarya</taxon>
        <taxon>Ascomycota</taxon>
        <taxon>Pezizomycotina</taxon>
        <taxon>Sordariomycetes</taxon>
        <taxon>Hypocreomycetidae</taxon>
        <taxon>Hypocreales</taxon>
        <taxon>Clavicipitaceae</taxon>
        <taxon>Ustilaginoidea</taxon>
    </lineage>
</organism>
<protein>
    <recommendedName>
        <fullName evidence="2">RNase MRP protein 1 RNA binding domain-containing protein</fullName>
    </recommendedName>
</protein>
<evidence type="ECO:0000256" key="1">
    <source>
        <dbReference type="SAM" id="MobiDB-lite"/>
    </source>
</evidence>
<dbReference type="OrthoDB" id="5414547at2759"/>
<feature type="region of interest" description="Disordered" evidence="1">
    <location>
        <begin position="148"/>
        <end position="226"/>
    </location>
</feature>
<dbReference type="InterPro" id="IPR047205">
    <property type="entry name" value="RMP1"/>
</dbReference>
<feature type="compositionally biased region" description="Polar residues" evidence="1">
    <location>
        <begin position="194"/>
        <end position="206"/>
    </location>
</feature>
<proteinExistence type="predicted"/>
<dbReference type="AlphaFoldDB" id="A0A8E5HV15"/>
<dbReference type="PANTHER" id="PTHR37792:SF1">
    <property type="entry name" value="RIBONUCLEASE MRP PROTEIN SUBUNIT RMP1"/>
    <property type="match status" value="1"/>
</dbReference>
<dbReference type="InterPro" id="IPR047204">
    <property type="entry name" value="RMP1_RBD"/>
</dbReference>
<dbReference type="Pfam" id="PF20945">
    <property type="entry name" value="RMP1"/>
    <property type="match status" value="1"/>
</dbReference>
<dbReference type="RefSeq" id="XP_042999747.1">
    <property type="nucleotide sequence ID" value="XM_043143812.1"/>
</dbReference>
<accession>A0A8E5HV15</accession>
<evidence type="ECO:0000259" key="2">
    <source>
        <dbReference type="Pfam" id="PF20945"/>
    </source>
</evidence>
<dbReference type="GO" id="GO:0000466">
    <property type="term" value="P:maturation of 5.8S rRNA from tricistronic rRNA transcript (SSU-rRNA, 5.8S rRNA, LSU-rRNA)"/>
    <property type="evidence" value="ECO:0007669"/>
    <property type="project" value="TreeGrafter"/>
</dbReference>
<dbReference type="KEGG" id="uvi:66067092"/>
<dbReference type="CDD" id="cd22573">
    <property type="entry name" value="RMP1_RBD"/>
    <property type="match status" value="1"/>
</dbReference>
<gene>
    <name evidence="3" type="ORF">UV8b_06315</name>
</gene>
<feature type="domain" description="RNase MRP protein 1 RNA binding" evidence="2">
    <location>
        <begin position="35"/>
        <end position="127"/>
    </location>
</feature>
<evidence type="ECO:0000313" key="4">
    <source>
        <dbReference type="Proteomes" id="UP000027002"/>
    </source>
</evidence>
<sequence>MACQPKRTLSPASDRQRLTAAVERLRLTLSTILPLLDAFNHRHRNQHRASHWWSAFGALRRSLHALLSRCPESPSRDTRPSRLDHVVTRAVFMYNHTIPRAFVSFSQLAADNQHAPLGLMLLAALGQAHGSLQLLLDCAGWSQQHQSAPRCKRQQDPGEQAAASSGLADRGVAVSRKGTPRAEKPPVAVFDPATTPTKCDQHQNSPGPRRVGEDAAETRSRRLLEQEDADKVTRSLCVMLTAHDPLTRILIIETNIHGMSSTAKTQYHYKRLEET</sequence>
<name>A0A8E5HV15_USTVR</name>
<keyword evidence="4" id="KW-1185">Reference proteome</keyword>